<keyword evidence="1" id="KW-0812">Transmembrane</keyword>
<accession>A0A2S0RHB0</accession>
<keyword evidence="3" id="KW-1185">Reference proteome</keyword>
<dbReference type="RefSeq" id="WP_108372557.1">
    <property type="nucleotide sequence ID" value="NZ_CP028811.1"/>
</dbReference>
<name>A0A2S0RHB0_9FLAO</name>
<dbReference type="Proteomes" id="UP000244193">
    <property type="component" value="Chromosome"/>
</dbReference>
<proteinExistence type="predicted"/>
<protein>
    <recommendedName>
        <fullName evidence="4">YcxB-like protein domain-containing protein</fullName>
    </recommendedName>
</protein>
<gene>
    <name evidence="2" type="ORF">HYN48_13450</name>
</gene>
<dbReference type="EMBL" id="CP028811">
    <property type="protein sequence ID" value="AWA31005.1"/>
    <property type="molecule type" value="Genomic_DNA"/>
</dbReference>
<organism evidence="2 3">
    <name type="scientific">Flavobacterium magnum</name>
    <dbReference type="NCBI Taxonomy" id="2162713"/>
    <lineage>
        <taxon>Bacteria</taxon>
        <taxon>Pseudomonadati</taxon>
        <taxon>Bacteroidota</taxon>
        <taxon>Flavobacteriia</taxon>
        <taxon>Flavobacteriales</taxon>
        <taxon>Flavobacteriaceae</taxon>
        <taxon>Flavobacterium</taxon>
    </lineage>
</organism>
<evidence type="ECO:0000313" key="2">
    <source>
        <dbReference type="EMBL" id="AWA31005.1"/>
    </source>
</evidence>
<feature type="transmembrane region" description="Helical" evidence="1">
    <location>
        <begin position="30"/>
        <end position="49"/>
    </location>
</feature>
<sequence>MRFELQFEENIYKTQMEFLYELGYGKKIKYYKNSHLFGLAMIILGIVIVSNKKNIGYVFIVLGLGVLIEYILFFISQRKLLKKYNIEQTEVINAFNKNPSATLEFTDEGLNYSDYTGQKLIAWSDFLSFKIYKENIFLITNSFQPYVLGKIEIGNENYDQLLSFIESRLNKTSC</sequence>
<keyword evidence="1" id="KW-0472">Membrane</keyword>
<evidence type="ECO:0008006" key="4">
    <source>
        <dbReference type="Google" id="ProtNLM"/>
    </source>
</evidence>
<keyword evidence="1" id="KW-1133">Transmembrane helix</keyword>
<feature type="transmembrane region" description="Helical" evidence="1">
    <location>
        <begin position="55"/>
        <end position="75"/>
    </location>
</feature>
<evidence type="ECO:0000313" key="3">
    <source>
        <dbReference type="Proteomes" id="UP000244193"/>
    </source>
</evidence>
<dbReference type="OrthoDB" id="1361843at2"/>
<dbReference type="KEGG" id="fmg:HYN48_13450"/>
<reference evidence="2 3" key="1">
    <citation type="submission" date="2018-04" db="EMBL/GenBank/DDBJ databases">
        <title>Genome sequencing of Flavobacterium sp. HYN0048.</title>
        <authorList>
            <person name="Yi H."/>
            <person name="Baek C."/>
        </authorList>
    </citation>
    <scope>NUCLEOTIDE SEQUENCE [LARGE SCALE GENOMIC DNA]</scope>
    <source>
        <strain evidence="2 3">HYN0048</strain>
    </source>
</reference>
<dbReference type="AlphaFoldDB" id="A0A2S0RHB0"/>
<evidence type="ECO:0000256" key="1">
    <source>
        <dbReference type="SAM" id="Phobius"/>
    </source>
</evidence>